<evidence type="ECO:0000256" key="2">
    <source>
        <dbReference type="ARBA" id="ARBA00022527"/>
    </source>
</evidence>
<evidence type="ECO:0000256" key="14">
    <source>
        <dbReference type="SAM" id="Phobius"/>
    </source>
</evidence>
<dbReference type="InterPro" id="IPR017441">
    <property type="entry name" value="Protein_kinase_ATP_BS"/>
</dbReference>
<evidence type="ECO:0000256" key="13">
    <source>
        <dbReference type="SAM" id="MobiDB-lite"/>
    </source>
</evidence>
<evidence type="ECO:0000256" key="9">
    <source>
        <dbReference type="ARBA" id="ARBA00022989"/>
    </source>
</evidence>
<dbReference type="Gene3D" id="2.60.120.430">
    <property type="entry name" value="Galactose-binding lectin"/>
    <property type="match status" value="2"/>
</dbReference>
<dbReference type="GO" id="GO:0005524">
    <property type="term" value="F:ATP binding"/>
    <property type="evidence" value="ECO:0007669"/>
    <property type="project" value="UniProtKB-UniRule"/>
</dbReference>
<dbReference type="FunFam" id="1.10.510.10:FF:000058">
    <property type="entry name" value="Receptor-like protein kinase FERONIA"/>
    <property type="match status" value="1"/>
</dbReference>
<name>A0AAD7PIJ3_QUISA</name>
<dbReference type="FunFam" id="2.60.120.430:FF:000001">
    <property type="entry name" value="Receptor-like protein kinase FERONIA"/>
    <property type="match status" value="1"/>
</dbReference>
<dbReference type="Gene3D" id="1.10.510.10">
    <property type="entry name" value="Transferase(Phosphotransferase) domain 1"/>
    <property type="match status" value="1"/>
</dbReference>
<dbReference type="KEGG" id="qsa:O6P43_022875"/>
<evidence type="ECO:0000256" key="1">
    <source>
        <dbReference type="ARBA" id="ARBA00004167"/>
    </source>
</evidence>
<comment type="caution">
    <text evidence="16">The sequence shown here is derived from an EMBL/GenBank/DDBJ whole genome shotgun (WGS) entry which is preliminary data.</text>
</comment>
<evidence type="ECO:0000256" key="6">
    <source>
        <dbReference type="ARBA" id="ARBA00022741"/>
    </source>
</evidence>
<accession>A0AAD7PIJ3</accession>
<sequence length="878" mass="96708">MIMGGETKWVLKSQPFSSSISLILIALLLSSFANLVVSKDTNSSSTEKFSPPANFLIDCGSKQQSRLDDGRIFKSDRESSSLLATSEDVQVSVDTISNSTIVPPSLSPSSLPLFRSARVFLEESTYTFYIPKSGRIWVRLYFFPLPRQSYNLTDAVFCVHTDQIVLLHDFSVSNNTAFVFKEYLVNVAGNRFSLKFKPKKKSSAFVNAIEVVSAPDPLISDAATSVSPAGEYTGLSSSALQVYYRVNVGGPGINPDNDTLSRTWESDKKYNAFPDGSQNVSVTPNSIKFPDGGATAVIAPNWIYSTAEQMKDPLTMEPNFNLSWVLNVEESYSYLIRLHFCDIVSKSLNELYFNVYINGMIGVSSLDLSTQTKGLATAFYKDFVLNASAITNSSIMVQVGPANLQQGTKNAILNGLEVMKMSNIANSLDGFVNVEGKPIRPSERAKVMKIIAAIGLAMAVTAMLLLATVCIRWQKRPEGWENRKSFSSWLLPLHANHSSFLSSKSSSRKSSVFGSRKSKSGYSSLYSSAGLGRFFTFNELQNATNFFDEKAIIGVGGFGKVYIGTLEDGTKVAIKRGNPGSEQGINEFRTEIDMLSKLRHRHLVSLMGFCDEQSEMILVYEYMANGPLRDHLYGSNLASLSWKQRLEICIGSARGLHYLHTGAAQSIIHRDVKTTNILLDENFVAKVSDFGLSKAVPENTHVSTAVKGSFGYLDPEYFRSQQLTEKSDVYSFGVVLIEVLCARTVISPTLPREQVNLAEWAMQNHRKGTLGKIIDPRIASSINPGSLKKIVEAAEKCLADHGGDRPGMGDVLWNLEYALQLQEAASQIDHPEDKSTNFIPLDHPNEDDHKIGDSSVTYSSDKSEVTDLFSQIAKLQGR</sequence>
<evidence type="ECO:0000256" key="7">
    <source>
        <dbReference type="ARBA" id="ARBA00022777"/>
    </source>
</evidence>
<feature type="compositionally biased region" description="Basic and acidic residues" evidence="13">
    <location>
        <begin position="843"/>
        <end position="852"/>
    </location>
</feature>
<dbReference type="SMART" id="SM00220">
    <property type="entry name" value="S_TKc"/>
    <property type="match status" value="1"/>
</dbReference>
<feature type="transmembrane region" description="Helical" evidence="14">
    <location>
        <begin position="450"/>
        <end position="473"/>
    </location>
</feature>
<keyword evidence="7 16" id="KW-0418">Kinase</keyword>
<dbReference type="Gene3D" id="3.30.200.20">
    <property type="entry name" value="Phosphorylase Kinase, domain 1"/>
    <property type="match status" value="1"/>
</dbReference>
<proteinExistence type="predicted"/>
<dbReference type="Pfam" id="PF12819">
    <property type="entry name" value="Malectin_like"/>
    <property type="match status" value="1"/>
</dbReference>
<dbReference type="GO" id="GO:0016020">
    <property type="term" value="C:membrane"/>
    <property type="evidence" value="ECO:0007669"/>
    <property type="project" value="UniProtKB-SubCell"/>
</dbReference>
<keyword evidence="16" id="KW-0675">Receptor</keyword>
<dbReference type="InterPro" id="IPR011009">
    <property type="entry name" value="Kinase-like_dom_sf"/>
</dbReference>
<dbReference type="PROSITE" id="PS50011">
    <property type="entry name" value="PROTEIN_KINASE_DOM"/>
    <property type="match status" value="1"/>
</dbReference>
<dbReference type="PROSITE" id="PS00108">
    <property type="entry name" value="PROTEIN_KINASE_ST"/>
    <property type="match status" value="1"/>
</dbReference>
<evidence type="ECO:0000256" key="12">
    <source>
        <dbReference type="PROSITE-ProRule" id="PRU10141"/>
    </source>
</evidence>
<keyword evidence="2" id="KW-0723">Serine/threonine-protein kinase</keyword>
<dbReference type="PANTHER" id="PTHR47989:SF62">
    <property type="entry name" value="OS05G0423500 PROTEIN"/>
    <property type="match status" value="1"/>
</dbReference>
<keyword evidence="9 14" id="KW-1133">Transmembrane helix</keyword>
<keyword evidence="10 14" id="KW-0472">Membrane</keyword>
<feature type="region of interest" description="Disordered" evidence="13">
    <location>
        <begin position="829"/>
        <end position="858"/>
    </location>
</feature>
<feature type="domain" description="Protein kinase" evidence="15">
    <location>
        <begin position="547"/>
        <end position="818"/>
    </location>
</feature>
<feature type="region of interest" description="Disordered" evidence="13">
    <location>
        <begin position="500"/>
        <end position="521"/>
    </location>
</feature>
<keyword evidence="17" id="KW-1185">Reference proteome</keyword>
<dbReference type="CDD" id="cd14066">
    <property type="entry name" value="STKc_IRAK"/>
    <property type="match status" value="1"/>
</dbReference>
<dbReference type="Proteomes" id="UP001163823">
    <property type="component" value="Chromosome 9"/>
</dbReference>
<comment type="subcellular location">
    <subcellularLocation>
        <location evidence="1">Membrane</location>
        <topology evidence="1">Single-pass membrane protein</topology>
    </subcellularLocation>
</comment>
<keyword evidence="11" id="KW-0325">Glycoprotein</keyword>
<evidence type="ECO:0000256" key="5">
    <source>
        <dbReference type="ARBA" id="ARBA00022729"/>
    </source>
</evidence>
<evidence type="ECO:0000259" key="15">
    <source>
        <dbReference type="PROSITE" id="PS50011"/>
    </source>
</evidence>
<feature type="binding site" evidence="12">
    <location>
        <position position="575"/>
    </location>
    <ligand>
        <name>ATP</name>
        <dbReference type="ChEBI" id="CHEBI:30616"/>
    </ligand>
</feature>
<dbReference type="SUPFAM" id="SSF56112">
    <property type="entry name" value="Protein kinase-like (PK-like)"/>
    <property type="match status" value="1"/>
</dbReference>
<dbReference type="FunFam" id="3.30.200.20:FF:000039">
    <property type="entry name" value="receptor-like protein kinase FERONIA"/>
    <property type="match status" value="1"/>
</dbReference>
<dbReference type="EMBL" id="JARAOO010000009">
    <property type="protein sequence ID" value="KAJ7956427.1"/>
    <property type="molecule type" value="Genomic_DNA"/>
</dbReference>
<dbReference type="PANTHER" id="PTHR47989">
    <property type="entry name" value="OS01G0750732 PROTEIN"/>
    <property type="match status" value="1"/>
</dbReference>
<gene>
    <name evidence="16" type="ORF">O6P43_022875</name>
</gene>
<evidence type="ECO:0000313" key="17">
    <source>
        <dbReference type="Proteomes" id="UP001163823"/>
    </source>
</evidence>
<evidence type="ECO:0000256" key="10">
    <source>
        <dbReference type="ARBA" id="ARBA00023136"/>
    </source>
</evidence>
<keyword evidence="3" id="KW-0808">Transferase</keyword>
<keyword evidence="8 12" id="KW-0067">ATP-binding</keyword>
<dbReference type="AlphaFoldDB" id="A0AAD7PIJ3"/>
<keyword evidence="6 12" id="KW-0547">Nucleotide-binding</keyword>
<keyword evidence="4 14" id="KW-0812">Transmembrane</keyword>
<evidence type="ECO:0000256" key="11">
    <source>
        <dbReference type="ARBA" id="ARBA00023180"/>
    </source>
</evidence>
<dbReference type="GO" id="GO:0004674">
    <property type="term" value="F:protein serine/threonine kinase activity"/>
    <property type="evidence" value="ECO:0007669"/>
    <property type="project" value="UniProtKB-KW"/>
</dbReference>
<evidence type="ECO:0000256" key="3">
    <source>
        <dbReference type="ARBA" id="ARBA00022679"/>
    </source>
</evidence>
<dbReference type="InterPro" id="IPR024788">
    <property type="entry name" value="Malectin-like_Carb-bd_dom"/>
</dbReference>
<organism evidence="16 17">
    <name type="scientific">Quillaja saponaria</name>
    <name type="common">Soap bark tree</name>
    <dbReference type="NCBI Taxonomy" id="32244"/>
    <lineage>
        <taxon>Eukaryota</taxon>
        <taxon>Viridiplantae</taxon>
        <taxon>Streptophyta</taxon>
        <taxon>Embryophyta</taxon>
        <taxon>Tracheophyta</taxon>
        <taxon>Spermatophyta</taxon>
        <taxon>Magnoliopsida</taxon>
        <taxon>eudicotyledons</taxon>
        <taxon>Gunneridae</taxon>
        <taxon>Pentapetalae</taxon>
        <taxon>rosids</taxon>
        <taxon>fabids</taxon>
        <taxon>Fabales</taxon>
        <taxon>Quillajaceae</taxon>
        <taxon>Quillaja</taxon>
    </lineage>
</organism>
<dbReference type="InterPro" id="IPR001245">
    <property type="entry name" value="Ser-Thr/Tyr_kinase_cat_dom"/>
</dbReference>
<evidence type="ECO:0000313" key="16">
    <source>
        <dbReference type="EMBL" id="KAJ7956427.1"/>
    </source>
</evidence>
<reference evidence="16" key="1">
    <citation type="journal article" date="2023" name="Science">
        <title>Elucidation of the pathway for biosynthesis of saponin adjuvants from the soapbark tree.</title>
        <authorList>
            <person name="Reed J."/>
            <person name="Orme A."/>
            <person name="El-Demerdash A."/>
            <person name="Owen C."/>
            <person name="Martin L.B.B."/>
            <person name="Misra R.C."/>
            <person name="Kikuchi S."/>
            <person name="Rejzek M."/>
            <person name="Martin A.C."/>
            <person name="Harkess A."/>
            <person name="Leebens-Mack J."/>
            <person name="Louveau T."/>
            <person name="Stephenson M.J."/>
            <person name="Osbourn A."/>
        </authorList>
    </citation>
    <scope>NUCLEOTIDE SEQUENCE</scope>
    <source>
        <strain evidence="16">S10</strain>
    </source>
</reference>
<evidence type="ECO:0000256" key="4">
    <source>
        <dbReference type="ARBA" id="ARBA00022692"/>
    </source>
</evidence>
<protein>
    <submittedName>
        <fullName evidence="16">Receptor-like protein kinase</fullName>
    </submittedName>
</protein>
<keyword evidence="5" id="KW-0732">Signal</keyword>
<dbReference type="PROSITE" id="PS00107">
    <property type="entry name" value="PROTEIN_KINASE_ATP"/>
    <property type="match status" value="1"/>
</dbReference>
<dbReference type="Pfam" id="PF07714">
    <property type="entry name" value="PK_Tyr_Ser-Thr"/>
    <property type="match status" value="1"/>
</dbReference>
<dbReference type="InterPro" id="IPR000719">
    <property type="entry name" value="Prot_kinase_dom"/>
</dbReference>
<evidence type="ECO:0000256" key="8">
    <source>
        <dbReference type="ARBA" id="ARBA00022840"/>
    </source>
</evidence>
<dbReference type="InterPro" id="IPR008271">
    <property type="entry name" value="Ser/Thr_kinase_AS"/>
</dbReference>
<dbReference type="FunFam" id="2.60.120.430:FF:000005">
    <property type="entry name" value="Putative receptor-like protein kinase"/>
    <property type="match status" value="1"/>
</dbReference>